<comment type="caution">
    <text evidence="2">The sequence shown here is derived from an EMBL/GenBank/DDBJ whole genome shotgun (WGS) entry which is preliminary data.</text>
</comment>
<feature type="signal peptide" evidence="1">
    <location>
        <begin position="1"/>
        <end position="29"/>
    </location>
</feature>
<name>A0ABQ2V271_9PSEU</name>
<protein>
    <recommendedName>
        <fullName evidence="4">DUF4232 domain-containing protein</fullName>
    </recommendedName>
</protein>
<evidence type="ECO:0000313" key="3">
    <source>
        <dbReference type="Proteomes" id="UP000649573"/>
    </source>
</evidence>
<reference evidence="3" key="1">
    <citation type="journal article" date="2019" name="Int. J. Syst. Evol. Microbiol.">
        <title>The Global Catalogue of Microorganisms (GCM) 10K type strain sequencing project: providing services to taxonomists for standard genome sequencing and annotation.</title>
        <authorList>
            <consortium name="The Broad Institute Genomics Platform"/>
            <consortium name="The Broad Institute Genome Sequencing Center for Infectious Disease"/>
            <person name="Wu L."/>
            <person name="Ma J."/>
        </authorList>
    </citation>
    <scope>NUCLEOTIDE SEQUENCE [LARGE SCALE GENOMIC DNA]</scope>
    <source>
        <strain evidence="3">JCM 3296</strain>
    </source>
</reference>
<dbReference type="EMBL" id="BMRE01000036">
    <property type="protein sequence ID" value="GGU62598.1"/>
    <property type="molecule type" value="Genomic_DNA"/>
</dbReference>
<proteinExistence type="predicted"/>
<organism evidence="2 3">
    <name type="scientific">Lentzea flava</name>
    <dbReference type="NCBI Taxonomy" id="103732"/>
    <lineage>
        <taxon>Bacteria</taxon>
        <taxon>Bacillati</taxon>
        <taxon>Actinomycetota</taxon>
        <taxon>Actinomycetes</taxon>
        <taxon>Pseudonocardiales</taxon>
        <taxon>Pseudonocardiaceae</taxon>
        <taxon>Lentzea</taxon>
    </lineage>
</organism>
<gene>
    <name evidence="2" type="ORF">GCM10010178_63300</name>
</gene>
<dbReference type="RefSeq" id="WP_189257417.1">
    <property type="nucleotide sequence ID" value="NZ_BMRE01000036.1"/>
</dbReference>
<accession>A0ABQ2V271</accession>
<keyword evidence="1" id="KW-0732">Signal</keyword>
<evidence type="ECO:0000256" key="1">
    <source>
        <dbReference type="SAM" id="SignalP"/>
    </source>
</evidence>
<feature type="chain" id="PRO_5045354326" description="DUF4232 domain-containing protein" evidence="1">
    <location>
        <begin position="30"/>
        <end position="170"/>
    </location>
</feature>
<dbReference type="Proteomes" id="UP000649573">
    <property type="component" value="Unassembled WGS sequence"/>
</dbReference>
<evidence type="ECO:0008006" key="4">
    <source>
        <dbReference type="Google" id="ProtNLM"/>
    </source>
</evidence>
<evidence type="ECO:0000313" key="2">
    <source>
        <dbReference type="EMBL" id="GGU62598.1"/>
    </source>
</evidence>
<sequence length="170" mass="17406">MRNYRTIATVAALVGSAALAVVATSVAQASGTEAATPWCTGDDLAISVHDMHSPSPSTSKAHMIKFVAAEGASCRIGGTVSNVRFLDAQGNNMNASQNGGQPPYTETSVGDGLYAATYVASDLKSPQIYPAFVRFNLPGQGTTGDLVTIAWPKSGIGTNVRMGGITAPVS</sequence>
<keyword evidence="3" id="KW-1185">Reference proteome</keyword>